<gene>
    <name evidence="1" type="ORF">SAMEA1410922_02153</name>
</gene>
<dbReference type="Pfam" id="PF20212">
    <property type="entry name" value="DUF6572"/>
    <property type="match status" value="1"/>
</dbReference>
<dbReference type="RefSeq" id="WP_135711126.1">
    <property type="nucleotide sequence ID" value="NZ_CABFKI010000020.1"/>
</dbReference>
<evidence type="ECO:0000313" key="1">
    <source>
        <dbReference type="EMBL" id="VTU09693.1"/>
    </source>
</evidence>
<name>A0ABY6TM94_9PAST</name>
<dbReference type="EMBL" id="CABFKI010000020">
    <property type="protein sequence ID" value="VTU09693.1"/>
    <property type="molecule type" value="Genomic_DNA"/>
</dbReference>
<sequence>MSILDKNSIDIINIEGNQCFLIITDHLEWNDEHLYFLKDKLNLYLYYLESGEVYLNTSEAKEKEMVIKLICKFKPRKYDMIILNNIKDALKNQNVDFIYEIAIK</sequence>
<reference evidence="1 2" key="1">
    <citation type="submission" date="2019-05" db="EMBL/GenBank/DDBJ databases">
        <authorList>
            <consortium name="Pathogen Informatics"/>
        </authorList>
    </citation>
    <scope>NUCLEOTIDE SEQUENCE [LARGE SCALE GENOMIC DNA]</scope>
    <source>
        <strain evidence="1 2">NM319</strain>
    </source>
</reference>
<comment type="caution">
    <text evidence="1">The sequence shown here is derived from an EMBL/GenBank/DDBJ whole genome shotgun (WGS) entry which is preliminary data.</text>
</comment>
<proteinExistence type="predicted"/>
<dbReference type="Proteomes" id="UP000308167">
    <property type="component" value="Unassembled WGS sequence"/>
</dbReference>
<dbReference type="GeneID" id="86156512"/>
<accession>A0ABY6TM94</accession>
<dbReference type="InterPro" id="IPR046702">
    <property type="entry name" value="DUF6572"/>
</dbReference>
<evidence type="ECO:0000313" key="2">
    <source>
        <dbReference type="Proteomes" id="UP000308167"/>
    </source>
</evidence>
<keyword evidence="2" id="KW-1185">Reference proteome</keyword>
<organism evidence="1 2">
    <name type="scientific">Actinobacillus porcinus</name>
    <dbReference type="NCBI Taxonomy" id="51048"/>
    <lineage>
        <taxon>Bacteria</taxon>
        <taxon>Pseudomonadati</taxon>
        <taxon>Pseudomonadota</taxon>
        <taxon>Gammaproteobacteria</taxon>
        <taxon>Pasteurellales</taxon>
        <taxon>Pasteurellaceae</taxon>
        <taxon>Actinobacillus</taxon>
    </lineage>
</organism>
<protein>
    <submittedName>
        <fullName evidence="1">Uncharacterized protein</fullName>
    </submittedName>
</protein>